<dbReference type="InterPro" id="IPR003593">
    <property type="entry name" value="AAA+_ATPase"/>
</dbReference>
<name>A0AAE0BBZ6_9CHLO</name>
<dbReference type="AlphaFoldDB" id="A0AAE0BBZ6"/>
<dbReference type="GO" id="GO:0005524">
    <property type="term" value="F:ATP binding"/>
    <property type="evidence" value="ECO:0007669"/>
    <property type="project" value="UniProtKB-KW"/>
</dbReference>
<keyword evidence="9 14" id="KW-0539">Nucleus</keyword>
<evidence type="ECO:0000256" key="11">
    <source>
        <dbReference type="ARBA" id="ARBA00047995"/>
    </source>
</evidence>
<protein>
    <recommendedName>
        <fullName evidence="12 14">DNA replication licensing factor MCM7</fullName>
        <ecNumber evidence="2 14">3.6.4.12</ecNumber>
    </recommendedName>
</protein>
<evidence type="ECO:0000256" key="3">
    <source>
        <dbReference type="ARBA" id="ARBA00022705"/>
    </source>
</evidence>
<dbReference type="EC" id="3.6.4.12" evidence="2 14"/>
<dbReference type="SUPFAM" id="SSF52540">
    <property type="entry name" value="P-loop containing nucleoside triphosphate hydrolases"/>
    <property type="match status" value="1"/>
</dbReference>
<dbReference type="PRINTS" id="PR01657">
    <property type="entry name" value="MCMFAMILY"/>
</dbReference>
<dbReference type="FunFam" id="3.40.50.300:FF:000835">
    <property type="entry name" value="DNA replication licensing factor MCM7"/>
    <property type="match status" value="1"/>
</dbReference>
<dbReference type="GO" id="GO:0042555">
    <property type="term" value="C:MCM complex"/>
    <property type="evidence" value="ECO:0007669"/>
    <property type="project" value="InterPro"/>
</dbReference>
<keyword evidence="17" id="KW-1185">Reference proteome</keyword>
<evidence type="ECO:0000313" key="17">
    <source>
        <dbReference type="Proteomes" id="UP001190700"/>
    </source>
</evidence>
<dbReference type="InterPro" id="IPR008050">
    <property type="entry name" value="MCM7"/>
</dbReference>
<dbReference type="InterPro" id="IPR041562">
    <property type="entry name" value="MCM_lid"/>
</dbReference>
<dbReference type="SMART" id="SM00382">
    <property type="entry name" value="AAA"/>
    <property type="match status" value="1"/>
</dbReference>
<dbReference type="EMBL" id="LGRX02035786">
    <property type="protein sequence ID" value="KAK3233175.1"/>
    <property type="molecule type" value="Genomic_DNA"/>
</dbReference>
<evidence type="ECO:0000256" key="4">
    <source>
        <dbReference type="ARBA" id="ARBA00022741"/>
    </source>
</evidence>
<dbReference type="PRINTS" id="PR01663">
    <property type="entry name" value="MCMPROTEIN7"/>
</dbReference>
<dbReference type="Gene3D" id="2.40.50.140">
    <property type="entry name" value="Nucleic acid-binding proteins"/>
    <property type="match status" value="1"/>
</dbReference>
<evidence type="ECO:0000256" key="1">
    <source>
        <dbReference type="ARBA" id="ARBA00004123"/>
    </source>
</evidence>
<dbReference type="GO" id="GO:0000727">
    <property type="term" value="P:double-strand break repair via break-induced replication"/>
    <property type="evidence" value="ECO:0007669"/>
    <property type="project" value="TreeGrafter"/>
</dbReference>
<evidence type="ECO:0000256" key="7">
    <source>
        <dbReference type="ARBA" id="ARBA00022840"/>
    </source>
</evidence>
<dbReference type="Pfam" id="PF17207">
    <property type="entry name" value="MCM_OB"/>
    <property type="match status" value="1"/>
</dbReference>
<evidence type="ECO:0000313" key="16">
    <source>
        <dbReference type="EMBL" id="KAK3233175.1"/>
    </source>
</evidence>
<evidence type="ECO:0000256" key="8">
    <source>
        <dbReference type="ARBA" id="ARBA00023125"/>
    </source>
</evidence>
<dbReference type="Gene3D" id="2.20.28.10">
    <property type="match status" value="1"/>
</dbReference>
<keyword evidence="3 14" id="KW-0235">DNA replication</keyword>
<comment type="catalytic activity">
    <reaction evidence="11 14">
        <text>ATP + H2O = ADP + phosphate + H(+)</text>
        <dbReference type="Rhea" id="RHEA:13065"/>
        <dbReference type="ChEBI" id="CHEBI:15377"/>
        <dbReference type="ChEBI" id="CHEBI:15378"/>
        <dbReference type="ChEBI" id="CHEBI:30616"/>
        <dbReference type="ChEBI" id="CHEBI:43474"/>
        <dbReference type="ChEBI" id="CHEBI:456216"/>
        <dbReference type="EC" id="3.6.4.12"/>
    </reaction>
</comment>
<dbReference type="GO" id="GO:0006271">
    <property type="term" value="P:DNA strand elongation involved in DNA replication"/>
    <property type="evidence" value="ECO:0007669"/>
    <property type="project" value="TreeGrafter"/>
</dbReference>
<dbReference type="PANTHER" id="PTHR11630:SF26">
    <property type="entry name" value="DNA REPLICATION LICENSING FACTOR MCM7"/>
    <property type="match status" value="1"/>
</dbReference>
<dbReference type="GO" id="GO:0016787">
    <property type="term" value="F:hydrolase activity"/>
    <property type="evidence" value="ECO:0007669"/>
    <property type="project" value="UniProtKB-KW"/>
</dbReference>
<dbReference type="GO" id="GO:0003697">
    <property type="term" value="F:single-stranded DNA binding"/>
    <property type="evidence" value="ECO:0007669"/>
    <property type="project" value="TreeGrafter"/>
</dbReference>
<dbReference type="GO" id="GO:0017116">
    <property type="term" value="F:single-stranded DNA helicase activity"/>
    <property type="evidence" value="ECO:0007669"/>
    <property type="project" value="TreeGrafter"/>
</dbReference>
<dbReference type="InterPro" id="IPR027925">
    <property type="entry name" value="MCM_N"/>
</dbReference>
<dbReference type="PROSITE" id="PS00847">
    <property type="entry name" value="MCM_1"/>
    <property type="match status" value="1"/>
</dbReference>
<dbReference type="Gene3D" id="3.40.50.300">
    <property type="entry name" value="P-loop containing nucleotide triphosphate hydrolases"/>
    <property type="match status" value="1"/>
</dbReference>
<evidence type="ECO:0000256" key="9">
    <source>
        <dbReference type="ARBA" id="ARBA00023242"/>
    </source>
</evidence>
<dbReference type="Pfam" id="PF14551">
    <property type="entry name" value="MCM_N"/>
    <property type="match status" value="1"/>
</dbReference>
<sequence>MPDYEEDAVKCKEFLQNFTSEYDETSANKYTDMLQEVADRKRRSLLIDLADISSYFQNEELTDKIKSNTRRYRSILAEAADSLLPPPITQAEDDVFDVLTRQRMQAQEGEEVDMSDEATRLPSALTRRFDVHFGLRAKDPVCKLREVGANHIGHTIAVKGIVTRVGDVRPYLEVATYTCDDCGFEIYQEVTSSTFTPLEQCPGQVCKTNKKGGRLYLQTRGSRFQKYQEIKIQELAEEVPMGCIPRTLTVQVKGDLVRTVAPGDVIDVTGVFLPVPRTGFRAMRAGLVAEIFLEAMGINQHKKKYSEHVLTPEIRERVEAFSEEVDIYSKLARSLAPEIYGHEDCKKALLLQLVGGGGRHMPDGMKLRGDVHLCLMGDPGVAKSQLLKYVCKLAPRAVYTTGKGSSGVGLTAAVQRDPVTSDTVLEGGALVLADMGICCIDEFDKMEESDRTAIHEVMEQQTVSIAKAGITTTLNARTAVLAAANPAWGRYDLRRTPEENIALPAALLSRFDLLWLILDKADEEADLALAQHILHVHRYQTAPDLDFEVIAASEMRAYIAEARRYSPFIPQHLSGYIEAAYAELRQEEKDSDCPHTYTTARTLLSILRLSEALARLRFSEEVMQADVDEALRLMKMSKISLANEEQKTYQDPVTQVFGILRDEAHRQNSSKVDYAKAMRLIAAKGIREDMLEACLQEYASLNVWQLDADNNITFVDA</sequence>
<dbReference type="FunFam" id="2.20.28.10:FF:000004">
    <property type="entry name" value="DNA replication licensing factor MCM7"/>
    <property type="match status" value="1"/>
</dbReference>
<dbReference type="Gene3D" id="3.30.1640.10">
    <property type="entry name" value="mini-chromosome maintenance (MCM) complex, chain A, domain 1"/>
    <property type="match status" value="1"/>
</dbReference>
<dbReference type="SUPFAM" id="SSF50249">
    <property type="entry name" value="Nucleic acid-binding proteins"/>
    <property type="match status" value="1"/>
</dbReference>
<dbReference type="CDD" id="cd17758">
    <property type="entry name" value="MCM7"/>
    <property type="match status" value="1"/>
</dbReference>
<evidence type="ECO:0000256" key="6">
    <source>
        <dbReference type="ARBA" id="ARBA00022806"/>
    </source>
</evidence>
<dbReference type="GO" id="GO:0006270">
    <property type="term" value="P:DNA replication initiation"/>
    <property type="evidence" value="ECO:0007669"/>
    <property type="project" value="InterPro"/>
</dbReference>
<dbReference type="GO" id="GO:0005634">
    <property type="term" value="C:nucleus"/>
    <property type="evidence" value="ECO:0007669"/>
    <property type="project" value="UniProtKB-SubCell"/>
</dbReference>
<proteinExistence type="inferred from homology"/>
<dbReference type="Pfam" id="PF00493">
    <property type="entry name" value="MCM"/>
    <property type="match status" value="1"/>
</dbReference>
<evidence type="ECO:0000259" key="15">
    <source>
        <dbReference type="PROSITE" id="PS50051"/>
    </source>
</evidence>
<dbReference type="InterPro" id="IPR012340">
    <property type="entry name" value="NA-bd_OB-fold"/>
</dbReference>
<feature type="domain" description="MCM C-terminal AAA(+) ATPase" evidence="15">
    <location>
        <begin position="327"/>
        <end position="533"/>
    </location>
</feature>
<keyword evidence="5 14" id="KW-0378">Hydrolase</keyword>
<dbReference type="InterPro" id="IPR027417">
    <property type="entry name" value="P-loop_NTPase"/>
</dbReference>
<comment type="subcellular location">
    <subcellularLocation>
        <location evidence="1 14">Nucleus</location>
    </subcellularLocation>
</comment>
<evidence type="ECO:0000256" key="13">
    <source>
        <dbReference type="RuleBase" id="RU004070"/>
    </source>
</evidence>
<organism evidence="16 17">
    <name type="scientific">Cymbomonas tetramitiformis</name>
    <dbReference type="NCBI Taxonomy" id="36881"/>
    <lineage>
        <taxon>Eukaryota</taxon>
        <taxon>Viridiplantae</taxon>
        <taxon>Chlorophyta</taxon>
        <taxon>Pyramimonadophyceae</taxon>
        <taxon>Pyramimonadales</taxon>
        <taxon>Pyramimonadaceae</taxon>
        <taxon>Cymbomonas</taxon>
    </lineage>
</organism>
<gene>
    <name evidence="14" type="primary">MCM7</name>
    <name evidence="16" type="ORF">CYMTET_56515</name>
</gene>
<reference evidence="16 17" key="1">
    <citation type="journal article" date="2015" name="Genome Biol. Evol.">
        <title>Comparative Genomics of a Bacterivorous Green Alga Reveals Evolutionary Causalities and Consequences of Phago-Mixotrophic Mode of Nutrition.</title>
        <authorList>
            <person name="Burns J.A."/>
            <person name="Paasch A."/>
            <person name="Narechania A."/>
            <person name="Kim E."/>
        </authorList>
    </citation>
    <scope>NUCLEOTIDE SEQUENCE [LARGE SCALE GENOMIC DNA]</scope>
    <source>
        <strain evidence="16 17">PLY_AMNH</strain>
    </source>
</reference>
<dbReference type="InterPro" id="IPR031327">
    <property type="entry name" value="MCM"/>
</dbReference>
<evidence type="ECO:0000256" key="2">
    <source>
        <dbReference type="ARBA" id="ARBA00012551"/>
    </source>
</evidence>
<dbReference type="Proteomes" id="UP001190700">
    <property type="component" value="Unassembled WGS sequence"/>
</dbReference>
<dbReference type="PROSITE" id="PS50051">
    <property type="entry name" value="MCM_2"/>
    <property type="match status" value="1"/>
</dbReference>
<keyword evidence="6 14" id="KW-0347">Helicase</keyword>
<dbReference type="PANTHER" id="PTHR11630">
    <property type="entry name" value="DNA REPLICATION LICENSING FACTOR MCM FAMILY MEMBER"/>
    <property type="match status" value="1"/>
</dbReference>
<dbReference type="InterPro" id="IPR033762">
    <property type="entry name" value="MCM_OB"/>
</dbReference>
<dbReference type="InterPro" id="IPR001208">
    <property type="entry name" value="MCM_dom"/>
</dbReference>
<evidence type="ECO:0000256" key="12">
    <source>
        <dbReference type="ARBA" id="ARBA00073503"/>
    </source>
</evidence>
<comment type="function">
    <text evidence="14">Acts as component of the MCM2-7 complex (MCM complex) which is the replicative helicase essential for 'once per cell cycle' DNA replication initiation and elongation in eukaryotic cells. The active ATPase sites in the MCM2-7 ring are formed through the interaction surfaces of two neighboring subunits such that a critical structure of a conserved arginine finger motif is provided in trans relative to the ATP-binding site of the Walker A box of the adjacent subunit. The six ATPase active sites, however, are likely to contribute differentially to the complex helicase activity.</text>
</comment>
<evidence type="ECO:0000256" key="10">
    <source>
        <dbReference type="ARBA" id="ARBA00023306"/>
    </source>
</evidence>
<keyword evidence="10 14" id="KW-0131">Cell cycle</keyword>
<comment type="caution">
    <text evidence="16">The sequence shown here is derived from an EMBL/GenBank/DDBJ whole genome shotgun (WGS) entry which is preliminary data.</text>
</comment>
<keyword evidence="4 13" id="KW-0547">Nucleotide-binding</keyword>
<keyword evidence="8 13" id="KW-0238">DNA-binding</keyword>
<dbReference type="Pfam" id="PF17855">
    <property type="entry name" value="MCM_lid"/>
    <property type="match status" value="1"/>
</dbReference>
<accession>A0AAE0BBZ6</accession>
<evidence type="ECO:0000256" key="5">
    <source>
        <dbReference type="ARBA" id="ARBA00022801"/>
    </source>
</evidence>
<dbReference type="InterPro" id="IPR018525">
    <property type="entry name" value="MCM_CS"/>
</dbReference>
<comment type="similarity">
    <text evidence="13">Belongs to the MCM family.</text>
</comment>
<keyword evidence="7 13" id="KW-0067">ATP-binding</keyword>
<evidence type="ECO:0000256" key="14">
    <source>
        <dbReference type="RuleBase" id="RU365012"/>
    </source>
</evidence>
<dbReference type="SMART" id="SM00350">
    <property type="entry name" value="MCM"/>
    <property type="match status" value="1"/>
</dbReference>